<dbReference type="AlphaFoldDB" id="A0A6C0HPB8"/>
<name>A0A6C0HPB8_9ZZZZ</name>
<proteinExistence type="predicted"/>
<dbReference type="EMBL" id="MN739993">
    <property type="protein sequence ID" value="QHT81996.1"/>
    <property type="molecule type" value="Genomic_DNA"/>
</dbReference>
<sequence>MSKTKKTKTSSPFEFLNVLNDNKYFAGVVMLVMNIGSKYITIELSKTQEAYFRYTLGRQIIIFSILWVGTRDITISLVLTAVFILLVDYLFNENSKFCIIPEKYKELQKEAGGNFVTQKEVNDAIDTLKKARKQKNETQKNEAEEDYTEILYKENFI</sequence>
<organism evidence="1">
    <name type="scientific">viral metagenome</name>
    <dbReference type="NCBI Taxonomy" id="1070528"/>
    <lineage>
        <taxon>unclassified sequences</taxon>
        <taxon>metagenomes</taxon>
        <taxon>organismal metagenomes</taxon>
    </lineage>
</organism>
<reference evidence="1" key="1">
    <citation type="journal article" date="2020" name="Nature">
        <title>Giant virus diversity and host interactions through global metagenomics.</title>
        <authorList>
            <person name="Schulz F."/>
            <person name="Roux S."/>
            <person name="Paez-Espino D."/>
            <person name="Jungbluth S."/>
            <person name="Walsh D.A."/>
            <person name="Denef V.J."/>
            <person name="McMahon K.D."/>
            <person name="Konstantinidis K.T."/>
            <person name="Eloe-Fadrosh E.A."/>
            <person name="Kyrpides N.C."/>
            <person name="Woyke T."/>
        </authorList>
    </citation>
    <scope>NUCLEOTIDE SEQUENCE</scope>
    <source>
        <strain evidence="1">GVMAG-M-3300023184-160</strain>
    </source>
</reference>
<evidence type="ECO:0000313" key="1">
    <source>
        <dbReference type="EMBL" id="QHT81996.1"/>
    </source>
</evidence>
<protein>
    <submittedName>
        <fullName evidence="1">Uncharacterized protein</fullName>
    </submittedName>
</protein>
<accession>A0A6C0HPB8</accession>